<dbReference type="AlphaFoldDB" id="A0A2T2Y6S6"/>
<feature type="signal peptide" evidence="1">
    <location>
        <begin position="1"/>
        <end position="18"/>
    </location>
</feature>
<dbReference type="InterPro" id="IPR025727">
    <property type="entry name" value="YbfN-like"/>
</dbReference>
<feature type="chain" id="PRO_5015461745" description="Lipoprotein" evidence="1">
    <location>
        <begin position="19"/>
        <end position="112"/>
    </location>
</feature>
<dbReference type="Pfam" id="PF13982">
    <property type="entry name" value="YbfN"/>
    <property type="match status" value="1"/>
</dbReference>
<proteinExistence type="predicted"/>
<evidence type="ECO:0008006" key="4">
    <source>
        <dbReference type="Google" id="ProtNLM"/>
    </source>
</evidence>
<name>A0A2T2Y6S6_9ENTR</name>
<gene>
    <name evidence="2" type="ORF">C8256_03640</name>
</gene>
<dbReference type="RefSeq" id="WP_106924667.1">
    <property type="nucleotide sequence ID" value="NZ_CABMMU010000002.1"/>
</dbReference>
<dbReference type="PROSITE" id="PS51257">
    <property type="entry name" value="PROKAR_LIPOPROTEIN"/>
    <property type="match status" value="1"/>
</dbReference>
<dbReference type="EMBL" id="PYHO01000002">
    <property type="protein sequence ID" value="PSR48244.1"/>
    <property type="molecule type" value="Genomic_DNA"/>
</dbReference>
<organism evidence="2 3">
    <name type="scientific">Kluyvera genomosp. 2</name>
    <dbReference type="NCBI Taxonomy" id="2774054"/>
    <lineage>
        <taxon>Bacteria</taxon>
        <taxon>Pseudomonadati</taxon>
        <taxon>Pseudomonadota</taxon>
        <taxon>Gammaproteobacteria</taxon>
        <taxon>Enterobacterales</taxon>
        <taxon>Enterobacteriaceae</taxon>
        <taxon>Kluyvera</taxon>
    </lineage>
</organism>
<keyword evidence="3" id="KW-1185">Reference proteome</keyword>
<sequence length="112" mass="12435">MKKLIMVALMAAGLTACVQPPAPKEDSKLKDAYSACINTAQGNPDKIEACQSVLNVLKQEKQHQQFANQESVRVLDYQQCIQATRTGNDQAVKAKCDKMWQEIRSNNTPAQK</sequence>
<dbReference type="Proteomes" id="UP000240892">
    <property type="component" value="Unassembled WGS sequence"/>
</dbReference>
<evidence type="ECO:0000313" key="2">
    <source>
        <dbReference type="EMBL" id="PSR48244.1"/>
    </source>
</evidence>
<evidence type="ECO:0000256" key="1">
    <source>
        <dbReference type="SAM" id="SignalP"/>
    </source>
</evidence>
<reference evidence="2 3" key="1">
    <citation type="submission" date="2018-03" db="EMBL/GenBank/DDBJ databases">
        <title>First report of an OXA-48+CTX-M-M-producing Kluyvera ascorbata clone recovered from patients admitted in a University Hospital in Madrid, Spain.</title>
        <authorList>
            <person name="Hernandez-Garcia M."/>
            <person name="Leon-Sampedro R."/>
            <person name="Perez-Viso B."/>
            <person name="Morosini M.I."/>
            <person name="Lopez-Fresnena N."/>
            <person name="Coque T.M."/>
            <person name="Bonten M."/>
            <person name="Malhotra-Kumar S."/>
            <person name="Ruiz-Garbajosa P."/>
            <person name="Canton R."/>
        </authorList>
    </citation>
    <scope>NUCLEOTIDE SEQUENCE [LARGE SCALE GENOMIC DNA]</scope>
    <source>
        <strain evidence="2 3">KA2</strain>
    </source>
</reference>
<comment type="caution">
    <text evidence="2">The sequence shown here is derived from an EMBL/GenBank/DDBJ whole genome shotgun (WGS) entry which is preliminary data.</text>
</comment>
<evidence type="ECO:0000313" key="3">
    <source>
        <dbReference type="Proteomes" id="UP000240892"/>
    </source>
</evidence>
<keyword evidence="1" id="KW-0732">Signal</keyword>
<protein>
    <recommendedName>
        <fullName evidence="4">Lipoprotein</fullName>
    </recommendedName>
</protein>
<accession>A0A2T2Y6S6</accession>